<dbReference type="PANTHER" id="PTHR37299:SF1">
    <property type="entry name" value="STAGE 0 SPORULATION PROTEIN A HOMOLOG"/>
    <property type="match status" value="1"/>
</dbReference>
<dbReference type="InterPro" id="IPR001789">
    <property type="entry name" value="Sig_transdc_resp-reg_receiver"/>
</dbReference>
<evidence type="ECO:0000313" key="5">
    <source>
        <dbReference type="Proteomes" id="UP001325680"/>
    </source>
</evidence>
<dbReference type="RefSeq" id="WP_114790553.1">
    <property type="nucleotide sequence ID" value="NZ_CP139960.1"/>
</dbReference>
<dbReference type="InterPro" id="IPR011006">
    <property type="entry name" value="CheY-like_superfamily"/>
</dbReference>
<evidence type="ECO:0000259" key="2">
    <source>
        <dbReference type="PROSITE" id="PS50110"/>
    </source>
</evidence>
<evidence type="ECO:0000313" key="4">
    <source>
        <dbReference type="EMBL" id="WQD37788.1"/>
    </source>
</evidence>
<accession>A0ABZ0W3F2</accession>
<dbReference type="SMART" id="SM00850">
    <property type="entry name" value="LytTR"/>
    <property type="match status" value="1"/>
</dbReference>
<evidence type="ECO:0000259" key="3">
    <source>
        <dbReference type="PROSITE" id="PS50930"/>
    </source>
</evidence>
<feature type="domain" description="Response regulatory" evidence="2">
    <location>
        <begin position="2"/>
        <end position="115"/>
    </location>
</feature>
<dbReference type="PROSITE" id="PS50110">
    <property type="entry name" value="RESPONSE_REGULATORY"/>
    <property type="match status" value="1"/>
</dbReference>
<sequence length="247" mass="28517">MKAIIIDDEYHNVETLSRLLNSNFPEINIEGSAGNVHDAVLLAQEYQPDLVFLDIQLRNETSFDFLNRVTPRSFEVIFVTAYHQYGIEAIKYAALDYLLKPVDASELLTAVQKVRKRALEKQRVSQVDFLINQLKNADRGFQRIALPLFTETRYVELGDIMHCEAQNSYVLFYLNNNEKILVSRPLKEYDELLSPRGFIRCHQTHLVNPKYIKSLLKEDGASLLLRNNTRIPVSKSKREFVKRSLAG</sequence>
<dbReference type="InterPro" id="IPR046947">
    <property type="entry name" value="LytR-like"/>
</dbReference>
<protein>
    <submittedName>
        <fullName evidence="4">LytTR family DNA-binding domain-containing protein</fullName>
    </submittedName>
</protein>
<feature type="modified residue" description="4-aspartylphosphate" evidence="1">
    <location>
        <position position="54"/>
    </location>
</feature>
<dbReference type="Gene3D" id="2.40.50.1020">
    <property type="entry name" value="LytTr DNA-binding domain"/>
    <property type="match status" value="1"/>
</dbReference>
<keyword evidence="5" id="KW-1185">Reference proteome</keyword>
<dbReference type="EMBL" id="CP139960">
    <property type="protein sequence ID" value="WQD37788.1"/>
    <property type="molecule type" value="Genomic_DNA"/>
</dbReference>
<evidence type="ECO:0000256" key="1">
    <source>
        <dbReference type="PROSITE-ProRule" id="PRU00169"/>
    </source>
</evidence>
<proteinExistence type="predicted"/>
<dbReference type="PANTHER" id="PTHR37299">
    <property type="entry name" value="TRANSCRIPTIONAL REGULATOR-RELATED"/>
    <property type="match status" value="1"/>
</dbReference>
<dbReference type="GO" id="GO:0003677">
    <property type="term" value="F:DNA binding"/>
    <property type="evidence" value="ECO:0007669"/>
    <property type="project" value="UniProtKB-KW"/>
</dbReference>
<gene>
    <name evidence="4" type="ORF">U0035_19150</name>
</gene>
<dbReference type="Pfam" id="PF04397">
    <property type="entry name" value="LytTR"/>
    <property type="match status" value="1"/>
</dbReference>
<keyword evidence="4" id="KW-0238">DNA-binding</keyword>
<dbReference type="SMART" id="SM00448">
    <property type="entry name" value="REC"/>
    <property type="match status" value="1"/>
</dbReference>
<dbReference type="InterPro" id="IPR007492">
    <property type="entry name" value="LytTR_DNA-bd_dom"/>
</dbReference>
<dbReference type="SUPFAM" id="SSF52172">
    <property type="entry name" value="CheY-like"/>
    <property type="match status" value="1"/>
</dbReference>
<dbReference type="PROSITE" id="PS50930">
    <property type="entry name" value="HTH_LYTTR"/>
    <property type="match status" value="1"/>
</dbReference>
<dbReference type="Pfam" id="PF00072">
    <property type="entry name" value="Response_reg"/>
    <property type="match status" value="1"/>
</dbReference>
<keyword evidence="1" id="KW-0597">Phosphoprotein</keyword>
<organism evidence="4 5">
    <name type="scientific">Niabella yanshanensis</name>
    <dbReference type="NCBI Taxonomy" id="577386"/>
    <lineage>
        <taxon>Bacteria</taxon>
        <taxon>Pseudomonadati</taxon>
        <taxon>Bacteroidota</taxon>
        <taxon>Chitinophagia</taxon>
        <taxon>Chitinophagales</taxon>
        <taxon>Chitinophagaceae</taxon>
        <taxon>Niabella</taxon>
    </lineage>
</organism>
<reference evidence="4 5" key="1">
    <citation type="submission" date="2023-12" db="EMBL/GenBank/DDBJ databases">
        <title>Genome sequencing and assembly of bacterial species from a model synthetic community.</title>
        <authorList>
            <person name="Hogle S.L."/>
        </authorList>
    </citation>
    <scope>NUCLEOTIDE SEQUENCE [LARGE SCALE GENOMIC DNA]</scope>
    <source>
        <strain evidence="4 5">HAMBI_3031</strain>
    </source>
</reference>
<feature type="domain" description="HTH LytTR-type" evidence="3">
    <location>
        <begin position="146"/>
        <end position="247"/>
    </location>
</feature>
<name>A0ABZ0W3F2_9BACT</name>
<dbReference type="Proteomes" id="UP001325680">
    <property type="component" value="Chromosome"/>
</dbReference>
<dbReference type="Gene3D" id="3.40.50.2300">
    <property type="match status" value="1"/>
</dbReference>